<name>A0ACC3YN35_COLTU</name>
<organism evidence="1 2">
    <name type="scientific">Colletotrichum truncatum</name>
    <name type="common">Anthracnose fungus</name>
    <name type="synonym">Colletotrichum capsici</name>
    <dbReference type="NCBI Taxonomy" id="5467"/>
    <lineage>
        <taxon>Eukaryota</taxon>
        <taxon>Fungi</taxon>
        <taxon>Dikarya</taxon>
        <taxon>Ascomycota</taxon>
        <taxon>Pezizomycotina</taxon>
        <taxon>Sordariomycetes</taxon>
        <taxon>Hypocreomycetidae</taxon>
        <taxon>Glomerellales</taxon>
        <taxon>Glomerellaceae</taxon>
        <taxon>Colletotrichum</taxon>
        <taxon>Colletotrichum truncatum species complex</taxon>
    </lineage>
</organism>
<protein>
    <submittedName>
        <fullName evidence="1">Uncharacterized protein</fullName>
    </submittedName>
</protein>
<dbReference type="EMBL" id="VUJX02000008">
    <property type="protein sequence ID" value="KAL0933313.1"/>
    <property type="molecule type" value="Genomic_DNA"/>
</dbReference>
<evidence type="ECO:0000313" key="2">
    <source>
        <dbReference type="Proteomes" id="UP000805649"/>
    </source>
</evidence>
<sequence>MQFNSIIIAISVLAATAVADYQCYTGHFTCVNACKGNLEFILKDPESLSKRMLSRPHFPRHGCNTNDPST</sequence>
<gene>
    <name evidence="1" type="ORF">CTRU02_212276</name>
</gene>
<comment type="caution">
    <text evidence="1">The sequence shown here is derived from an EMBL/GenBank/DDBJ whole genome shotgun (WGS) entry which is preliminary data.</text>
</comment>
<reference evidence="1 2" key="1">
    <citation type="journal article" date="2020" name="Phytopathology">
        <title>Genome Sequence Resources of Colletotrichum truncatum, C. plurivorum, C. musicola, and C. sojae: Four Species Pathogenic to Soybean (Glycine max).</title>
        <authorList>
            <person name="Rogerio F."/>
            <person name="Boufleur T.R."/>
            <person name="Ciampi-Guillardi M."/>
            <person name="Sukno S.A."/>
            <person name="Thon M.R."/>
            <person name="Massola Junior N.S."/>
            <person name="Baroncelli R."/>
        </authorList>
    </citation>
    <scope>NUCLEOTIDE SEQUENCE [LARGE SCALE GENOMIC DNA]</scope>
    <source>
        <strain evidence="1 2">CMES1059</strain>
    </source>
</reference>
<evidence type="ECO:0000313" key="1">
    <source>
        <dbReference type="EMBL" id="KAL0933313.1"/>
    </source>
</evidence>
<proteinExistence type="predicted"/>
<keyword evidence="2" id="KW-1185">Reference proteome</keyword>
<dbReference type="Proteomes" id="UP000805649">
    <property type="component" value="Unassembled WGS sequence"/>
</dbReference>
<accession>A0ACC3YN35</accession>